<organism evidence="1 2">
    <name type="scientific">Actinomadura logoneensis</name>
    <dbReference type="NCBI Taxonomy" id="2293572"/>
    <lineage>
        <taxon>Bacteria</taxon>
        <taxon>Bacillati</taxon>
        <taxon>Actinomycetota</taxon>
        <taxon>Actinomycetes</taxon>
        <taxon>Streptosporangiales</taxon>
        <taxon>Thermomonosporaceae</taxon>
        <taxon>Actinomadura</taxon>
    </lineage>
</organism>
<gene>
    <name evidence="1" type="ORF">DZF91_18290</name>
</gene>
<protein>
    <submittedName>
        <fullName evidence="1">DUF4265 domain-containing protein</fullName>
    </submittedName>
</protein>
<reference evidence="1 2" key="1">
    <citation type="submission" date="2018-08" db="EMBL/GenBank/DDBJ databases">
        <title>Actinomadura jelena sp. nov., a novel Actinomycete isolated from soil in Chad.</title>
        <authorList>
            <person name="Shi L."/>
        </authorList>
    </citation>
    <scope>NUCLEOTIDE SEQUENCE [LARGE SCALE GENOMIC DNA]</scope>
    <source>
        <strain evidence="1 2">NEAU-G17</strain>
    </source>
</reference>
<evidence type="ECO:0000313" key="1">
    <source>
        <dbReference type="EMBL" id="RFU40227.1"/>
    </source>
</evidence>
<comment type="caution">
    <text evidence="1">The sequence shown here is derived from an EMBL/GenBank/DDBJ whole genome shotgun (WGS) entry which is preliminary data.</text>
</comment>
<proteinExistence type="predicted"/>
<evidence type="ECO:0000313" key="2">
    <source>
        <dbReference type="Proteomes" id="UP000261811"/>
    </source>
</evidence>
<name>A0A372JJM8_9ACTN</name>
<sequence length="155" mass="17304">MMNASKVHVRLTVEGGWPPVAFEELEARPRGDHRYELASPPVFAHRLAVGDVVRVVHHGSPEQVWVDSLIEPSGHSTVRVIFFRAAGREPENELRRELDRLGVNIHETTYDGMISADIPGEVNYGSVRAALDEGESRGLWEFDEGVISNLHDCEP</sequence>
<dbReference type="Proteomes" id="UP000261811">
    <property type="component" value="Unassembled WGS sequence"/>
</dbReference>
<dbReference type="InterPro" id="IPR025361">
    <property type="entry name" value="DUF4265"/>
</dbReference>
<dbReference type="Pfam" id="PF14085">
    <property type="entry name" value="DUF4265"/>
    <property type="match status" value="1"/>
</dbReference>
<accession>A0A372JJM8</accession>
<keyword evidence="2" id="KW-1185">Reference proteome</keyword>
<dbReference type="EMBL" id="QURH01000299">
    <property type="protein sequence ID" value="RFU40227.1"/>
    <property type="molecule type" value="Genomic_DNA"/>
</dbReference>
<dbReference type="AlphaFoldDB" id="A0A372JJM8"/>